<protein>
    <submittedName>
        <fullName evidence="1">Metal-dependent hydrolase</fullName>
    </submittedName>
</protein>
<evidence type="ECO:0000313" key="1">
    <source>
        <dbReference type="EMBL" id="GAA5160934.1"/>
    </source>
</evidence>
<dbReference type="Pfam" id="PF10118">
    <property type="entry name" value="Metal_hydrol"/>
    <property type="match status" value="1"/>
</dbReference>
<dbReference type="GO" id="GO:0016787">
    <property type="term" value="F:hydrolase activity"/>
    <property type="evidence" value="ECO:0007669"/>
    <property type="project" value="UniProtKB-KW"/>
</dbReference>
<dbReference type="PANTHER" id="PTHR39456">
    <property type="entry name" value="METAL-DEPENDENT HYDROLASE"/>
    <property type="match status" value="1"/>
</dbReference>
<proteinExistence type="predicted"/>
<name>A0ABP9QFE4_9PSEU</name>
<comment type="caution">
    <text evidence="1">The sequence shown here is derived from an EMBL/GenBank/DDBJ whole genome shotgun (WGS) entry which is preliminary data.</text>
</comment>
<dbReference type="PANTHER" id="PTHR39456:SF1">
    <property type="entry name" value="METAL-DEPENDENT HYDROLASE"/>
    <property type="match status" value="1"/>
</dbReference>
<dbReference type="Proteomes" id="UP001428817">
    <property type="component" value="Unassembled WGS sequence"/>
</dbReference>
<dbReference type="EMBL" id="BAABJP010000021">
    <property type="protein sequence ID" value="GAA5160934.1"/>
    <property type="molecule type" value="Genomic_DNA"/>
</dbReference>
<accession>A0ABP9QFE4</accession>
<sequence>MTNELEEPERVALRPRDVRFDWSKLPMHWVPGDPYTTHLLNVLHLLLPEGERWFVKVFGEALPLIRDDRLLEEVRGFIGQEAVHAESHQGVLDHFTAHGLDPEPYVGQVRWLFRKGLGDREFRGPKAARRREAWLVDRVAGVAAIEHFTAYLGDAILNSPGLDRAGVDPVMLDLLRWHGAEEVEHRAVAFELYQHLDGGYLRRAKMMLMVAPAMMLLWVKGVRFLMANDPTGRRRPTLLDPIRSNRRYRVLSVSGLLMSWLPYLRPGYHPSQHGSTSQAVAYLATSPAAMAADRRAGR</sequence>
<evidence type="ECO:0000313" key="2">
    <source>
        <dbReference type="Proteomes" id="UP001428817"/>
    </source>
</evidence>
<gene>
    <name evidence="1" type="ORF">GCM10023321_44420</name>
</gene>
<organism evidence="1 2">
    <name type="scientific">Pseudonocardia eucalypti</name>
    <dbReference type="NCBI Taxonomy" id="648755"/>
    <lineage>
        <taxon>Bacteria</taxon>
        <taxon>Bacillati</taxon>
        <taxon>Actinomycetota</taxon>
        <taxon>Actinomycetes</taxon>
        <taxon>Pseudonocardiales</taxon>
        <taxon>Pseudonocardiaceae</taxon>
        <taxon>Pseudonocardia</taxon>
    </lineage>
</organism>
<dbReference type="RefSeq" id="WP_185063674.1">
    <property type="nucleotide sequence ID" value="NZ_BAABJP010000021.1"/>
</dbReference>
<keyword evidence="2" id="KW-1185">Reference proteome</keyword>
<keyword evidence="1" id="KW-0378">Hydrolase</keyword>
<dbReference type="InterPro" id="IPR016516">
    <property type="entry name" value="UCP07580"/>
</dbReference>
<reference evidence="2" key="1">
    <citation type="journal article" date="2019" name="Int. J. Syst. Evol. Microbiol.">
        <title>The Global Catalogue of Microorganisms (GCM) 10K type strain sequencing project: providing services to taxonomists for standard genome sequencing and annotation.</title>
        <authorList>
            <consortium name="The Broad Institute Genomics Platform"/>
            <consortium name="The Broad Institute Genome Sequencing Center for Infectious Disease"/>
            <person name="Wu L."/>
            <person name="Ma J."/>
        </authorList>
    </citation>
    <scope>NUCLEOTIDE SEQUENCE [LARGE SCALE GENOMIC DNA]</scope>
    <source>
        <strain evidence="2">JCM 18303</strain>
    </source>
</reference>
<dbReference type="PIRSF" id="PIRSF007580">
    <property type="entry name" value="UCP07580"/>
    <property type="match status" value="1"/>
</dbReference>